<dbReference type="InterPro" id="IPR042002">
    <property type="entry name" value="Sortase_C"/>
</dbReference>
<gene>
    <name evidence="3" type="ORF">K8P03_01900</name>
</gene>
<dbReference type="NCBIfam" id="TIGR01076">
    <property type="entry name" value="sortase_fam"/>
    <property type="match status" value="1"/>
</dbReference>
<keyword evidence="2" id="KW-1133">Transmembrane helix</keyword>
<accession>A0ABS7SX02</accession>
<dbReference type="RefSeq" id="WP_223417922.1">
    <property type="nucleotide sequence ID" value="NZ_JAIPME010000002.1"/>
</dbReference>
<dbReference type="SUPFAM" id="SSF63817">
    <property type="entry name" value="Sortase"/>
    <property type="match status" value="1"/>
</dbReference>
<evidence type="ECO:0000256" key="1">
    <source>
        <dbReference type="ARBA" id="ARBA00022801"/>
    </source>
</evidence>
<dbReference type="Gene3D" id="2.40.260.10">
    <property type="entry name" value="Sortase"/>
    <property type="match status" value="1"/>
</dbReference>
<feature type="transmembrane region" description="Helical" evidence="2">
    <location>
        <begin position="12"/>
        <end position="31"/>
    </location>
</feature>
<evidence type="ECO:0000313" key="4">
    <source>
        <dbReference type="Proteomes" id="UP000734271"/>
    </source>
</evidence>
<keyword evidence="2" id="KW-0472">Membrane</keyword>
<proteinExistence type="predicted"/>
<dbReference type="Pfam" id="PF04203">
    <property type="entry name" value="Sortase"/>
    <property type="match status" value="1"/>
</dbReference>
<comment type="caution">
    <text evidence="3">The sequence shown here is derived from an EMBL/GenBank/DDBJ whole genome shotgun (WGS) entry which is preliminary data.</text>
</comment>
<name>A0ABS7SX02_9FIRM</name>
<evidence type="ECO:0000313" key="3">
    <source>
        <dbReference type="EMBL" id="MBZ2386059.1"/>
    </source>
</evidence>
<organism evidence="3 4">
    <name type="scientific">Anaerococcus murdochii</name>
    <dbReference type="NCBI Taxonomy" id="411577"/>
    <lineage>
        <taxon>Bacteria</taxon>
        <taxon>Bacillati</taxon>
        <taxon>Bacillota</taxon>
        <taxon>Tissierellia</taxon>
        <taxon>Tissierellales</taxon>
        <taxon>Peptoniphilaceae</taxon>
        <taxon>Anaerococcus</taxon>
    </lineage>
</organism>
<keyword evidence="4" id="KW-1185">Reference proteome</keyword>
<evidence type="ECO:0000256" key="2">
    <source>
        <dbReference type="SAM" id="Phobius"/>
    </source>
</evidence>
<dbReference type="EMBL" id="JAIPME010000002">
    <property type="protein sequence ID" value="MBZ2386059.1"/>
    <property type="molecule type" value="Genomic_DNA"/>
</dbReference>
<dbReference type="NCBIfam" id="NF033745">
    <property type="entry name" value="class_C_sortase"/>
    <property type="match status" value="1"/>
</dbReference>
<sequence>MKKEIKLTKKSFLGYILILLGLVLLTSPLVLRSYHDLRAKAEKKSFEKIEAAKPAEEIEEENKNAAAYNEMIKDTDISVEDPFTTEDYENKYEMFRTTNTPFAYLSIPKLDKYLPLYLDATLEHISKGVAQVAGTAIPVGGKGTRSAIAGHRGWWGDTMFLYVDELESGDYIYIERANETMRYVVSDKEIIGPYDWAKLAPRGDLDMITLLTCSPFLPPRPDRLLVNAIRDESGPAEEFKLPSGEFVASANDAKEGNGLVKITKTATLIGGIVGVLAIIYTAMRFGKRLKAGFEK</sequence>
<dbReference type="InterPro" id="IPR005754">
    <property type="entry name" value="Sortase"/>
</dbReference>
<reference evidence="3 4" key="1">
    <citation type="submission" date="2021-08" db="EMBL/GenBank/DDBJ databases">
        <title>FDA dAtabase for Regulatory Grade micrObial Sequences (FDA-ARGOS): Supporting development and validation of Infectious Disease Dx tests.</title>
        <authorList>
            <person name="Sproer C."/>
            <person name="Gronow S."/>
            <person name="Severitt S."/>
            <person name="Schroder I."/>
            <person name="Tallon L."/>
            <person name="Sadzewicz L."/>
            <person name="Zhao X."/>
            <person name="Boylan J."/>
            <person name="Ott S."/>
            <person name="Bowen H."/>
            <person name="Vavikolanu K."/>
            <person name="Hazen T."/>
            <person name="Aluvathingal J."/>
            <person name="Nadendla S."/>
            <person name="Lowell S."/>
            <person name="Myers T."/>
            <person name="Yan Y."/>
            <person name="Sichtig H."/>
        </authorList>
    </citation>
    <scope>NUCLEOTIDE SEQUENCE [LARGE SCALE GENOMIC DNA]</scope>
    <source>
        <strain evidence="3 4">FDAARGOS_1460</strain>
    </source>
</reference>
<dbReference type="CDD" id="cd05827">
    <property type="entry name" value="Sortase_C"/>
    <property type="match status" value="1"/>
</dbReference>
<feature type="transmembrane region" description="Helical" evidence="2">
    <location>
        <begin position="266"/>
        <end position="285"/>
    </location>
</feature>
<dbReference type="Proteomes" id="UP000734271">
    <property type="component" value="Unassembled WGS sequence"/>
</dbReference>
<keyword evidence="2" id="KW-0812">Transmembrane</keyword>
<protein>
    <submittedName>
        <fullName evidence="3">Class C sortase</fullName>
    </submittedName>
</protein>
<keyword evidence="1" id="KW-0378">Hydrolase</keyword>
<dbReference type="InterPro" id="IPR023365">
    <property type="entry name" value="Sortase_dom-sf"/>
</dbReference>